<sequence>MALFAPPSVARKPLLPAEVNAVKQKVLVTGATGYIGSRVVERLLAAGHTVQVLARPRAKPDLEDMLLYLKSLPGAAKQLHVISGDVTDPNALKAAMRGCDQLVHLAAVVELLQPKDEKERQQMVQTAVEGTKMVLDAATAAGSMRKVLLCSSIVSVMWDWWERGRDHVYTEEDWTLDKSVQLNTYAYCKRESERLAYKLAEGKSWELVTINPGIVFGPVATRKLAQSISVLAPIVNHMNGMKYPWTSNLSMSHVDLDDVAAGICGLLATPGAAGRHIMMSSSNPPSMPQIAKLLSAAYPGAKVPPLTAPEWSVMYLAKFKSAKLGFDLPKFKAMHNKPYKVDASKLARVLPGFSYISLEDSVRAAADSVVAMGLAAVNPVSAARGAAPTAGGESGLEPATAAAAAAEGQQQLAVVAEITPKASAELLSGGLEKVSLSGKQQQQQQQHLTQHVRPVEQY</sequence>
<dbReference type="Proteomes" id="UP000256970">
    <property type="component" value="Unassembled WGS sequence"/>
</dbReference>
<dbReference type="SUPFAM" id="SSF51735">
    <property type="entry name" value="NAD(P)-binding Rossmann-fold domains"/>
    <property type="match status" value="1"/>
</dbReference>
<dbReference type="PANTHER" id="PTHR10366">
    <property type="entry name" value="NAD DEPENDENT EPIMERASE/DEHYDRATASE"/>
    <property type="match status" value="1"/>
</dbReference>
<dbReference type="InterPro" id="IPR036291">
    <property type="entry name" value="NAD(P)-bd_dom_sf"/>
</dbReference>
<evidence type="ECO:0000256" key="5">
    <source>
        <dbReference type="ARBA" id="ARBA00039057"/>
    </source>
</evidence>
<dbReference type="EC" id="1.1.1.234" evidence="4"/>
<dbReference type="InterPro" id="IPR001509">
    <property type="entry name" value="Epimerase_deHydtase"/>
</dbReference>
<dbReference type="SMART" id="SM00822">
    <property type="entry name" value="PKS_KR"/>
    <property type="match status" value="1"/>
</dbReference>
<keyword evidence="1" id="KW-0560">Oxidoreductase</keyword>
<dbReference type="STRING" id="3088.A0A383V925"/>
<gene>
    <name evidence="11" type="ORF">BQ4739_LOCUS1943</name>
</gene>
<dbReference type="AlphaFoldDB" id="A0A383V925"/>
<evidence type="ECO:0000313" key="11">
    <source>
        <dbReference type="EMBL" id="SZX61453.1"/>
    </source>
</evidence>
<dbReference type="Gene3D" id="3.40.50.720">
    <property type="entry name" value="NAD(P)-binding Rossmann-like Domain"/>
    <property type="match status" value="1"/>
</dbReference>
<feature type="domain" description="Ketoreductase" evidence="10">
    <location>
        <begin position="24"/>
        <end position="177"/>
    </location>
</feature>
<name>A0A383V925_TETOB</name>
<keyword evidence="2" id="KW-0284">Flavonoid biosynthesis</keyword>
<dbReference type="PANTHER" id="PTHR10366:SF564">
    <property type="entry name" value="STEROL-4-ALPHA-CARBOXYLATE 3-DEHYDROGENASE, DECARBOXYLATING"/>
    <property type="match status" value="1"/>
</dbReference>
<dbReference type="EMBL" id="FNXT01000146">
    <property type="protein sequence ID" value="SZX61453.1"/>
    <property type="molecule type" value="Genomic_DNA"/>
</dbReference>
<evidence type="ECO:0000256" key="3">
    <source>
        <dbReference type="ARBA" id="ARBA00023445"/>
    </source>
</evidence>
<reference evidence="11 12" key="1">
    <citation type="submission" date="2016-10" db="EMBL/GenBank/DDBJ databases">
        <authorList>
            <person name="Cai Z."/>
        </authorList>
    </citation>
    <scope>NUCLEOTIDE SEQUENCE [LARGE SCALE GENOMIC DNA]</scope>
</reference>
<evidence type="ECO:0000259" key="10">
    <source>
        <dbReference type="SMART" id="SM00822"/>
    </source>
</evidence>
<protein>
    <recommendedName>
        <fullName evidence="6">Flavanone 4-reductase</fullName>
        <ecNumber evidence="5">1.1.1.219</ecNumber>
        <ecNumber evidence="4">1.1.1.234</ecNumber>
    </recommendedName>
</protein>
<organism evidence="11 12">
    <name type="scientific">Tetradesmus obliquus</name>
    <name type="common">Green alga</name>
    <name type="synonym">Acutodesmus obliquus</name>
    <dbReference type="NCBI Taxonomy" id="3088"/>
    <lineage>
        <taxon>Eukaryota</taxon>
        <taxon>Viridiplantae</taxon>
        <taxon>Chlorophyta</taxon>
        <taxon>core chlorophytes</taxon>
        <taxon>Chlorophyceae</taxon>
        <taxon>CS clade</taxon>
        <taxon>Sphaeropleales</taxon>
        <taxon>Scenedesmaceae</taxon>
        <taxon>Tetradesmus</taxon>
    </lineage>
</organism>
<keyword evidence="12" id="KW-1185">Reference proteome</keyword>
<comment type="catalytic activity">
    <reaction evidence="8">
        <text>a (2R,3S,4S)-leucoanthocyanidin + NADP(+) = a (2R,3R)-dihydroflavonol + NADPH + H(+)</text>
        <dbReference type="Rhea" id="RHEA:54444"/>
        <dbReference type="ChEBI" id="CHEBI:15378"/>
        <dbReference type="ChEBI" id="CHEBI:57783"/>
        <dbReference type="ChEBI" id="CHEBI:58349"/>
        <dbReference type="ChEBI" id="CHEBI:138176"/>
        <dbReference type="ChEBI" id="CHEBI:138188"/>
        <dbReference type="EC" id="1.1.1.219"/>
    </reaction>
</comment>
<evidence type="ECO:0000256" key="1">
    <source>
        <dbReference type="ARBA" id="ARBA00023002"/>
    </source>
</evidence>
<dbReference type="InterPro" id="IPR050425">
    <property type="entry name" value="NAD(P)_dehydrat-like"/>
</dbReference>
<dbReference type="GO" id="GO:0045552">
    <property type="term" value="F:dihydroflavanol 4-reductase activity"/>
    <property type="evidence" value="ECO:0007669"/>
    <property type="project" value="UniProtKB-EC"/>
</dbReference>
<proteinExistence type="inferred from homology"/>
<dbReference type="EC" id="1.1.1.219" evidence="5"/>
<evidence type="ECO:0000256" key="7">
    <source>
        <dbReference type="ARBA" id="ARBA00048870"/>
    </source>
</evidence>
<evidence type="ECO:0000313" key="12">
    <source>
        <dbReference type="Proteomes" id="UP000256970"/>
    </source>
</evidence>
<comment type="similarity">
    <text evidence="3">Belongs to the NAD(P)-dependent epimerase/dehydratase family. Dihydroflavonol-4-reductase subfamily.</text>
</comment>
<evidence type="ECO:0000256" key="8">
    <source>
        <dbReference type="ARBA" id="ARBA00049132"/>
    </source>
</evidence>
<dbReference type="Pfam" id="PF01370">
    <property type="entry name" value="Epimerase"/>
    <property type="match status" value="1"/>
</dbReference>
<dbReference type="GO" id="GO:0047890">
    <property type="term" value="F:flavanone 4-reductase activity"/>
    <property type="evidence" value="ECO:0007669"/>
    <property type="project" value="UniProtKB-EC"/>
</dbReference>
<feature type="region of interest" description="Disordered" evidence="9">
    <location>
        <begin position="435"/>
        <end position="458"/>
    </location>
</feature>
<evidence type="ECO:0000256" key="6">
    <source>
        <dbReference type="ARBA" id="ARBA00042087"/>
    </source>
</evidence>
<evidence type="ECO:0000256" key="9">
    <source>
        <dbReference type="SAM" id="MobiDB-lite"/>
    </source>
</evidence>
<dbReference type="GO" id="GO:0009813">
    <property type="term" value="P:flavonoid biosynthetic process"/>
    <property type="evidence" value="ECO:0007669"/>
    <property type="project" value="UniProtKB-KW"/>
</dbReference>
<dbReference type="InterPro" id="IPR057326">
    <property type="entry name" value="KR_dom"/>
</dbReference>
<evidence type="ECO:0000256" key="2">
    <source>
        <dbReference type="ARBA" id="ARBA00023241"/>
    </source>
</evidence>
<comment type="catalytic activity">
    <reaction evidence="7">
        <text>(2S)-flavan-4-ol + NADP(+) = (2S)-flavanone + NADPH + H(+)</text>
        <dbReference type="Rhea" id="RHEA:11228"/>
        <dbReference type="ChEBI" id="CHEBI:15378"/>
        <dbReference type="ChEBI" id="CHEBI:15605"/>
        <dbReference type="ChEBI" id="CHEBI:15606"/>
        <dbReference type="ChEBI" id="CHEBI:57783"/>
        <dbReference type="ChEBI" id="CHEBI:58349"/>
        <dbReference type="EC" id="1.1.1.234"/>
    </reaction>
</comment>
<evidence type="ECO:0000256" key="4">
    <source>
        <dbReference type="ARBA" id="ARBA00039055"/>
    </source>
</evidence>
<accession>A0A383V925</accession>